<dbReference type="Proteomes" id="UP000799421">
    <property type="component" value="Unassembled WGS sequence"/>
</dbReference>
<dbReference type="AlphaFoldDB" id="A0A6A7BR31"/>
<protein>
    <submittedName>
        <fullName evidence="2">Uncharacterized protein</fullName>
    </submittedName>
</protein>
<feature type="compositionally biased region" description="Basic and acidic residues" evidence="1">
    <location>
        <begin position="20"/>
        <end position="37"/>
    </location>
</feature>
<gene>
    <name evidence="2" type="ORF">K470DRAFT_160099</name>
</gene>
<evidence type="ECO:0000256" key="1">
    <source>
        <dbReference type="SAM" id="MobiDB-lite"/>
    </source>
</evidence>
<feature type="region of interest" description="Disordered" evidence="1">
    <location>
        <begin position="14"/>
        <end position="55"/>
    </location>
</feature>
<dbReference type="EMBL" id="MU006030">
    <property type="protein sequence ID" value="KAF2857703.1"/>
    <property type="molecule type" value="Genomic_DNA"/>
</dbReference>
<evidence type="ECO:0000313" key="2">
    <source>
        <dbReference type="EMBL" id="KAF2857703.1"/>
    </source>
</evidence>
<name>A0A6A7BR31_9PEZI</name>
<reference evidence="2" key="1">
    <citation type="journal article" date="2020" name="Stud. Mycol.">
        <title>101 Dothideomycetes genomes: a test case for predicting lifestyles and emergence of pathogens.</title>
        <authorList>
            <person name="Haridas S."/>
            <person name="Albert R."/>
            <person name="Binder M."/>
            <person name="Bloem J."/>
            <person name="Labutti K."/>
            <person name="Salamov A."/>
            <person name="Andreopoulos B."/>
            <person name="Baker S."/>
            <person name="Barry K."/>
            <person name="Bills G."/>
            <person name="Bluhm B."/>
            <person name="Cannon C."/>
            <person name="Castanera R."/>
            <person name="Culley D."/>
            <person name="Daum C."/>
            <person name="Ezra D."/>
            <person name="Gonzalez J."/>
            <person name="Henrissat B."/>
            <person name="Kuo A."/>
            <person name="Liang C."/>
            <person name="Lipzen A."/>
            <person name="Lutzoni F."/>
            <person name="Magnuson J."/>
            <person name="Mondo S."/>
            <person name="Nolan M."/>
            <person name="Ohm R."/>
            <person name="Pangilinan J."/>
            <person name="Park H.-J."/>
            <person name="Ramirez L."/>
            <person name="Alfaro M."/>
            <person name="Sun H."/>
            <person name="Tritt A."/>
            <person name="Yoshinaga Y."/>
            <person name="Zwiers L.-H."/>
            <person name="Turgeon B."/>
            <person name="Goodwin S."/>
            <person name="Spatafora J."/>
            <person name="Crous P."/>
            <person name="Grigoriev I."/>
        </authorList>
    </citation>
    <scope>NUCLEOTIDE SEQUENCE</scope>
    <source>
        <strain evidence="2">CBS 480.64</strain>
    </source>
</reference>
<keyword evidence="3" id="KW-1185">Reference proteome</keyword>
<accession>A0A6A7BR31</accession>
<evidence type="ECO:0000313" key="3">
    <source>
        <dbReference type="Proteomes" id="UP000799421"/>
    </source>
</evidence>
<organism evidence="2 3">
    <name type="scientific">Piedraia hortae CBS 480.64</name>
    <dbReference type="NCBI Taxonomy" id="1314780"/>
    <lineage>
        <taxon>Eukaryota</taxon>
        <taxon>Fungi</taxon>
        <taxon>Dikarya</taxon>
        <taxon>Ascomycota</taxon>
        <taxon>Pezizomycotina</taxon>
        <taxon>Dothideomycetes</taxon>
        <taxon>Dothideomycetidae</taxon>
        <taxon>Capnodiales</taxon>
        <taxon>Piedraiaceae</taxon>
        <taxon>Piedraia</taxon>
    </lineage>
</organism>
<proteinExistence type="predicted"/>
<sequence>MSCPCFRLSLRPLRAAAHSHPREPATDDTLVTKEKPKSNGNLSEGCGTHHDQNYR</sequence>